<dbReference type="EMBL" id="CP000360">
    <property type="protein sequence ID" value="ABF40843.1"/>
    <property type="molecule type" value="Genomic_DNA"/>
</dbReference>
<feature type="compositionally biased region" description="Basic and acidic residues" evidence="1">
    <location>
        <begin position="91"/>
        <end position="118"/>
    </location>
</feature>
<dbReference type="Proteomes" id="UP000002432">
    <property type="component" value="Chromosome"/>
</dbReference>
<feature type="signal peptide" evidence="2">
    <location>
        <begin position="1"/>
        <end position="16"/>
    </location>
</feature>
<gene>
    <name evidence="3" type="ordered locus">Acid345_1842</name>
</gene>
<feature type="chain" id="PRO_5004191449" evidence="2">
    <location>
        <begin position="17"/>
        <end position="277"/>
    </location>
</feature>
<organism evidence="3 4">
    <name type="scientific">Koribacter versatilis (strain Ellin345)</name>
    <dbReference type="NCBI Taxonomy" id="204669"/>
    <lineage>
        <taxon>Bacteria</taxon>
        <taxon>Pseudomonadati</taxon>
        <taxon>Acidobacteriota</taxon>
        <taxon>Terriglobia</taxon>
        <taxon>Terriglobales</taxon>
        <taxon>Candidatus Korobacteraceae</taxon>
        <taxon>Candidatus Korobacter</taxon>
    </lineage>
</organism>
<evidence type="ECO:0000313" key="4">
    <source>
        <dbReference type="Proteomes" id="UP000002432"/>
    </source>
</evidence>
<evidence type="ECO:0000256" key="1">
    <source>
        <dbReference type="SAM" id="MobiDB-lite"/>
    </source>
</evidence>
<dbReference type="AlphaFoldDB" id="Q1IQK7"/>
<keyword evidence="2" id="KW-0732">Signal</keyword>
<reference evidence="3 4" key="1">
    <citation type="journal article" date="2009" name="Appl. Environ. Microbiol.">
        <title>Three genomes from the phylum Acidobacteria provide insight into the lifestyles of these microorganisms in soils.</title>
        <authorList>
            <person name="Ward N.L."/>
            <person name="Challacombe J.F."/>
            <person name="Janssen P.H."/>
            <person name="Henrissat B."/>
            <person name="Coutinho P.M."/>
            <person name="Wu M."/>
            <person name="Xie G."/>
            <person name="Haft D.H."/>
            <person name="Sait M."/>
            <person name="Badger J."/>
            <person name="Barabote R.D."/>
            <person name="Bradley B."/>
            <person name="Brettin T.S."/>
            <person name="Brinkac L.M."/>
            <person name="Bruce D."/>
            <person name="Creasy T."/>
            <person name="Daugherty S.C."/>
            <person name="Davidsen T.M."/>
            <person name="DeBoy R.T."/>
            <person name="Detter J.C."/>
            <person name="Dodson R.J."/>
            <person name="Durkin A.S."/>
            <person name="Ganapathy A."/>
            <person name="Gwinn-Giglio M."/>
            <person name="Han C.S."/>
            <person name="Khouri H."/>
            <person name="Kiss H."/>
            <person name="Kothari S.P."/>
            <person name="Madupu R."/>
            <person name="Nelson K.E."/>
            <person name="Nelson W.C."/>
            <person name="Paulsen I."/>
            <person name="Penn K."/>
            <person name="Ren Q."/>
            <person name="Rosovitz M.J."/>
            <person name="Selengut J.D."/>
            <person name="Shrivastava S."/>
            <person name="Sullivan S.A."/>
            <person name="Tapia R."/>
            <person name="Thompson L.S."/>
            <person name="Watkins K.L."/>
            <person name="Yang Q."/>
            <person name="Yu C."/>
            <person name="Zafar N."/>
            <person name="Zhou L."/>
            <person name="Kuske C.R."/>
        </authorList>
    </citation>
    <scope>NUCLEOTIDE SEQUENCE [LARGE SCALE GENOMIC DNA]</scope>
    <source>
        <strain evidence="3 4">Ellin345</strain>
    </source>
</reference>
<dbReference type="HOGENOM" id="CLU_076362_0_0_0"/>
<sequence>MWSRVLLLLMATSLVAADTPAPDAESLIKAVVANQKQLEDSRKNYIFHRRDDVQETDDDGKVKKTEVNEYEVFFVGAWEIDRLLVKDGKPLNDSEKKKQDEQVAKEEKKARERIRKEEAGEEPDKDAITLSKFLAADRFYNLRRETIRGREVYAFDFAPRADFKPHNLSEKVLESLGGTIWIDEDARQAVRLEAHLLDGFKVGAGLASVKKGGNIIFEQEKVNGEIWMPSYGEVHLGYRILFSRKGANVVLHYSDYRKFKVESKITGYTEMDSGAKP</sequence>
<protein>
    <submittedName>
        <fullName evidence="3">Uncharacterized protein</fullName>
    </submittedName>
</protein>
<name>Q1IQK7_KORVE</name>
<proteinExistence type="predicted"/>
<feature type="region of interest" description="Disordered" evidence="1">
    <location>
        <begin position="91"/>
        <end position="123"/>
    </location>
</feature>
<dbReference type="KEGG" id="aba:Acid345_1842"/>
<dbReference type="eggNOG" id="ENOG5032UQY">
    <property type="taxonomic scope" value="Bacteria"/>
</dbReference>
<keyword evidence="4" id="KW-1185">Reference proteome</keyword>
<dbReference type="EnsemblBacteria" id="ABF40843">
    <property type="protein sequence ID" value="ABF40843"/>
    <property type="gene ID" value="Acid345_1842"/>
</dbReference>
<dbReference type="STRING" id="204669.Acid345_1842"/>
<evidence type="ECO:0000256" key="2">
    <source>
        <dbReference type="SAM" id="SignalP"/>
    </source>
</evidence>
<evidence type="ECO:0000313" key="3">
    <source>
        <dbReference type="EMBL" id="ABF40843.1"/>
    </source>
</evidence>
<accession>Q1IQK7</accession>